<sequence>MKKIPLTFCFRWHIISVGSFEPCALRCAL</sequence>
<organism evidence="1">
    <name type="scientific">Siphoviridae sp. ctAvK3</name>
    <dbReference type="NCBI Taxonomy" id="2826184"/>
    <lineage>
        <taxon>Viruses</taxon>
        <taxon>Duplodnaviria</taxon>
        <taxon>Heunggongvirae</taxon>
        <taxon>Uroviricota</taxon>
        <taxon>Caudoviricetes</taxon>
    </lineage>
</organism>
<accession>A0A8S5MIC3</accession>
<protein>
    <submittedName>
        <fullName evidence="1">Uncharacterized protein</fullName>
    </submittedName>
</protein>
<name>A0A8S5MIC3_9CAUD</name>
<reference evidence="1" key="1">
    <citation type="journal article" date="2021" name="Proc. Natl. Acad. Sci. U.S.A.">
        <title>A Catalog of Tens of Thousands of Viruses from Human Metagenomes Reveals Hidden Associations with Chronic Diseases.</title>
        <authorList>
            <person name="Tisza M.J."/>
            <person name="Buck C.B."/>
        </authorList>
    </citation>
    <scope>NUCLEOTIDE SEQUENCE</scope>
    <source>
        <strain evidence="1">CtAvK3</strain>
    </source>
</reference>
<evidence type="ECO:0000313" key="1">
    <source>
        <dbReference type="EMBL" id="DAD81994.1"/>
    </source>
</evidence>
<dbReference type="EMBL" id="BK014910">
    <property type="protein sequence ID" value="DAD81994.1"/>
    <property type="molecule type" value="Genomic_DNA"/>
</dbReference>
<proteinExistence type="predicted"/>